<dbReference type="VEuPathDB" id="PlasmoDB:PVX_161260"/>
<evidence type="ECO:0000256" key="1">
    <source>
        <dbReference type="SAM" id="MobiDB-lite"/>
    </source>
</evidence>
<feature type="compositionally biased region" description="Gly residues" evidence="1">
    <location>
        <begin position="271"/>
        <end position="280"/>
    </location>
</feature>
<dbReference type="VEuPathDB" id="PlasmoDB:PVPAM_000035900"/>
<dbReference type="Proteomes" id="UP000196402">
    <property type="component" value="Unassembled WGS sequence"/>
</dbReference>
<evidence type="ECO:0000313" key="3">
    <source>
        <dbReference type="Proteomes" id="UP000196402"/>
    </source>
</evidence>
<gene>
    <name evidence="2" type="ORF">PVT01_000027100</name>
</gene>
<organism evidence="2 3">
    <name type="scientific">Plasmodium vivax</name>
    <name type="common">malaria parasite P. vivax</name>
    <dbReference type="NCBI Taxonomy" id="5855"/>
    <lineage>
        <taxon>Eukaryota</taxon>
        <taxon>Sar</taxon>
        <taxon>Alveolata</taxon>
        <taxon>Apicomplexa</taxon>
        <taxon>Aconoidasida</taxon>
        <taxon>Haemosporida</taxon>
        <taxon>Plasmodiidae</taxon>
        <taxon>Plasmodium</taxon>
        <taxon>Plasmodium (Plasmodium)</taxon>
    </lineage>
</organism>
<protein>
    <recommendedName>
        <fullName evidence="4">VIR protein</fullName>
    </recommendedName>
</protein>
<proteinExistence type="predicted"/>
<accession>A0A1G4E963</accession>
<evidence type="ECO:0008006" key="4">
    <source>
        <dbReference type="Google" id="ProtNLM"/>
    </source>
</evidence>
<evidence type="ECO:0000313" key="2">
    <source>
        <dbReference type="EMBL" id="SCA59617.1"/>
    </source>
</evidence>
<reference evidence="2 3" key="1">
    <citation type="submission" date="2016-07" db="EMBL/GenBank/DDBJ databases">
        <authorList>
            <consortium name="Pathogen Informatics"/>
        </authorList>
    </citation>
    <scope>NUCLEOTIDE SEQUENCE [LARGE SCALE GENOMIC DNA]</scope>
</reference>
<dbReference type="EMBL" id="FLYH01000041">
    <property type="protein sequence ID" value="SCA59617.1"/>
    <property type="molecule type" value="Genomic_DNA"/>
</dbReference>
<sequence length="280" mass="32749">MSSSDFCEQFCSFSKIINRFDDEYKLENHNIEHGFESTNNLENEKMKKVSSMLNKNYSTIGSYGENFYAPCCKYLNFWLDSQKEFYVTKTSAISDNAWNHIENLWDKIKQNDTSQCERKINNKPLSEKKKFMDFMIYCINKEELKKKCDRNYTIQRYKEIYCSDFNNYTNKKYEYFLEQFKCLEDTNNDSDYTFNFSNECTLQDMSKTFPEYDITTDRIVYGKKRKTIEQCKNNTIIRDNGDSLANRPASLVDGQVPSTGDQDGLVDDKGGLAGDKGGLA</sequence>
<feature type="region of interest" description="Disordered" evidence="1">
    <location>
        <begin position="254"/>
        <end position="280"/>
    </location>
</feature>
<name>A0A1G4E963_PLAVI</name>
<dbReference type="AlphaFoldDB" id="A0A1G4E963"/>
<dbReference type="VEuPathDB" id="PlasmoDB:PVW1_020006400"/>